<comment type="caution">
    <text evidence="2">The sequence shown here is derived from an EMBL/GenBank/DDBJ whole genome shotgun (WGS) entry which is preliminary data.</text>
</comment>
<proteinExistence type="predicted"/>
<gene>
    <name evidence="2" type="ORF">SDC9_174675</name>
</gene>
<feature type="transmembrane region" description="Helical" evidence="1">
    <location>
        <begin position="29"/>
        <end position="49"/>
    </location>
</feature>
<reference evidence="2" key="1">
    <citation type="submission" date="2019-08" db="EMBL/GenBank/DDBJ databases">
        <authorList>
            <person name="Kucharzyk K."/>
            <person name="Murdoch R.W."/>
            <person name="Higgins S."/>
            <person name="Loffler F."/>
        </authorList>
    </citation>
    <scope>NUCLEOTIDE SEQUENCE</scope>
</reference>
<dbReference type="PANTHER" id="PTHR43185:SF1">
    <property type="entry name" value="FE(2+) TRANSPORTER FEOB"/>
    <property type="match status" value="1"/>
</dbReference>
<dbReference type="GO" id="GO:0005886">
    <property type="term" value="C:plasma membrane"/>
    <property type="evidence" value="ECO:0007669"/>
    <property type="project" value="TreeGrafter"/>
</dbReference>
<dbReference type="AlphaFoldDB" id="A0A645GK20"/>
<protein>
    <submittedName>
        <fullName evidence="2">Uncharacterized protein</fullName>
    </submittedName>
</protein>
<dbReference type="EMBL" id="VSSQ01077065">
    <property type="protein sequence ID" value="MPN27247.1"/>
    <property type="molecule type" value="Genomic_DNA"/>
</dbReference>
<keyword evidence="1" id="KW-0472">Membrane</keyword>
<feature type="transmembrane region" description="Helical" evidence="1">
    <location>
        <begin position="58"/>
        <end position="78"/>
    </location>
</feature>
<evidence type="ECO:0000313" key="2">
    <source>
        <dbReference type="EMBL" id="MPN27247.1"/>
    </source>
</evidence>
<evidence type="ECO:0000256" key="1">
    <source>
        <dbReference type="SAM" id="Phobius"/>
    </source>
</evidence>
<dbReference type="PANTHER" id="PTHR43185">
    <property type="entry name" value="FERROUS IRON TRANSPORT PROTEIN B"/>
    <property type="match status" value="1"/>
</dbReference>
<sequence>MSLFYGFTTLAGSAAIAQALSSTFTPLAAYAFVVFVLLYIPCIAAMAAIRREMNSAKWAWGALAWQLIVAYAVSLLIYQGGLLLGLG</sequence>
<keyword evidence="1" id="KW-1133">Transmembrane helix</keyword>
<name>A0A645GK20_9ZZZZ</name>
<accession>A0A645GK20</accession>
<keyword evidence="1" id="KW-0812">Transmembrane</keyword>
<organism evidence="2">
    <name type="scientific">bioreactor metagenome</name>
    <dbReference type="NCBI Taxonomy" id="1076179"/>
    <lineage>
        <taxon>unclassified sequences</taxon>
        <taxon>metagenomes</taxon>
        <taxon>ecological metagenomes</taxon>
    </lineage>
</organism>
<dbReference type="GO" id="GO:0015093">
    <property type="term" value="F:ferrous iron transmembrane transporter activity"/>
    <property type="evidence" value="ECO:0007669"/>
    <property type="project" value="TreeGrafter"/>
</dbReference>
<dbReference type="InterPro" id="IPR050860">
    <property type="entry name" value="FeoB_GTPase"/>
</dbReference>